<keyword evidence="1" id="KW-0560">Oxidoreductase</keyword>
<dbReference type="VEuPathDB" id="FungiDB:A1O9_11189"/>
<dbReference type="OrthoDB" id="37537at2759"/>
<dbReference type="Gene3D" id="3.20.20.100">
    <property type="entry name" value="NADP-dependent oxidoreductase domain"/>
    <property type="match status" value="1"/>
</dbReference>
<accession>A0A072NZF1</accession>
<dbReference type="Proteomes" id="UP000027920">
    <property type="component" value="Unassembled WGS sequence"/>
</dbReference>
<proteinExistence type="predicted"/>
<gene>
    <name evidence="3" type="ORF">A1O9_11189</name>
</gene>
<dbReference type="AlphaFoldDB" id="A0A072NZF1"/>
<dbReference type="InterPro" id="IPR036812">
    <property type="entry name" value="NAD(P)_OxRdtase_dom_sf"/>
</dbReference>
<dbReference type="RefSeq" id="XP_013255362.1">
    <property type="nucleotide sequence ID" value="XM_013399908.1"/>
</dbReference>
<dbReference type="InterPro" id="IPR050791">
    <property type="entry name" value="Aldo-Keto_reductase"/>
</dbReference>
<dbReference type="CDD" id="cd19077">
    <property type="entry name" value="AKR_AKR8A1-2"/>
    <property type="match status" value="1"/>
</dbReference>
<dbReference type="InterPro" id="IPR023210">
    <property type="entry name" value="NADP_OxRdtase_dom"/>
</dbReference>
<dbReference type="HOGENOM" id="CLU_023205_2_1_1"/>
<dbReference type="EMBL" id="AMGV01000016">
    <property type="protein sequence ID" value="KEF52772.1"/>
    <property type="molecule type" value="Genomic_DNA"/>
</dbReference>
<feature type="domain" description="NADP-dependent oxidoreductase" evidence="2">
    <location>
        <begin position="13"/>
        <end position="323"/>
    </location>
</feature>
<organism evidence="3 4">
    <name type="scientific">Exophiala aquamarina CBS 119918</name>
    <dbReference type="NCBI Taxonomy" id="1182545"/>
    <lineage>
        <taxon>Eukaryota</taxon>
        <taxon>Fungi</taxon>
        <taxon>Dikarya</taxon>
        <taxon>Ascomycota</taxon>
        <taxon>Pezizomycotina</taxon>
        <taxon>Eurotiomycetes</taxon>
        <taxon>Chaetothyriomycetidae</taxon>
        <taxon>Chaetothyriales</taxon>
        <taxon>Herpotrichiellaceae</taxon>
        <taxon>Exophiala</taxon>
    </lineage>
</organism>
<dbReference type="PANTHER" id="PTHR43625:SF78">
    <property type="entry name" value="PYRIDOXAL REDUCTASE-RELATED"/>
    <property type="match status" value="1"/>
</dbReference>
<sequence length="343" mass="36675">MSTPTLLSKPVGPIGYGLMGLTWRPSPQSAEESFAAMSTALEMGANFWNGGELYGTVERHSCHLLNEYFTSNPTHADKIVLSIKGGTLPGQLVPDGSRANVRRSVEDCLKILDGKKSIDIFECARIDPNTPVEVTIKALAELVQEGKIGGIGLSEVKASTIEAAHAIHPIAAVEVELSLWATDILGNGVAATCGKLGIPIAAYSPLVRGAILGGIRKNADIPESDFRRFLPKFQDDVLEHNNRITDEVQKLADKKGVTVAQVAIAWVSGLSGRTIALANGESLTLGTIIPIPGATRPDRVVENTASADVHLTDDEYQEIAELLKKNPVKGERYPAQMMHLAEG</sequence>
<evidence type="ECO:0000259" key="2">
    <source>
        <dbReference type="Pfam" id="PF00248"/>
    </source>
</evidence>
<dbReference type="GO" id="GO:0005737">
    <property type="term" value="C:cytoplasm"/>
    <property type="evidence" value="ECO:0007669"/>
    <property type="project" value="TreeGrafter"/>
</dbReference>
<evidence type="ECO:0000313" key="3">
    <source>
        <dbReference type="EMBL" id="KEF52772.1"/>
    </source>
</evidence>
<comment type="caution">
    <text evidence="3">The sequence shown here is derived from an EMBL/GenBank/DDBJ whole genome shotgun (WGS) entry which is preliminary data.</text>
</comment>
<dbReference type="GO" id="GO:0016491">
    <property type="term" value="F:oxidoreductase activity"/>
    <property type="evidence" value="ECO:0007669"/>
    <property type="project" value="UniProtKB-KW"/>
</dbReference>
<dbReference type="SUPFAM" id="SSF51430">
    <property type="entry name" value="NAD(P)-linked oxidoreductase"/>
    <property type="match status" value="1"/>
</dbReference>
<evidence type="ECO:0000313" key="4">
    <source>
        <dbReference type="Proteomes" id="UP000027920"/>
    </source>
</evidence>
<reference evidence="3 4" key="1">
    <citation type="submission" date="2013-03" db="EMBL/GenBank/DDBJ databases">
        <title>The Genome Sequence of Exophiala aquamarina CBS 119918.</title>
        <authorList>
            <consortium name="The Broad Institute Genomics Platform"/>
            <person name="Cuomo C."/>
            <person name="de Hoog S."/>
            <person name="Gorbushina A."/>
            <person name="Walker B."/>
            <person name="Young S.K."/>
            <person name="Zeng Q."/>
            <person name="Gargeya S."/>
            <person name="Fitzgerald M."/>
            <person name="Haas B."/>
            <person name="Abouelleil A."/>
            <person name="Allen A.W."/>
            <person name="Alvarado L."/>
            <person name="Arachchi H.M."/>
            <person name="Berlin A.M."/>
            <person name="Chapman S.B."/>
            <person name="Gainer-Dewar J."/>
            <person name="Goldberg J."/>
            <person name="Griggs A."/>
            <person name="Gujja S."/>
            <person name="Hansen M."/>
            <person name="Howarth C."/>
            <person name="Imamovic A."/>
            <person name="Ireland A."/>
            <person name="Larimer J."/>
            <person name="McCowan C."/>
            <person name="Murphy C."/>
            <person name="Pearson M."/>
            <person name="Poon T.W."/>
            <person name="Priest M."/>
            <person name="Roberts A."/>
            <person name="Saif S."/>
            <person name="Shea T."/>
            <person name="Sisk P."/>
            <person name="Sykes S."/>
            <person name="Wortman J."/>
            <person name="Nusbaum C."/>
            <person name="Birren B."/>
        </authorList>
    </citation>
    <scope>NUCLEOTIDE SEQUENCE [LARGE SCALE GENOMIC DNA]</scope>
    <source>
        <strain evidence="3 4">CBS 119918</strain>
    </source>
</reference>
<dbReference type="STRING" id="1182545.A0A072NZF1"/>
<name>A0A072NZF1_9EURO</name>
<protein>
    <submittedName>
        <fullName evidence="3">Pyridoxine 4-dehydrogenase</fullName>
    </submittedName>
</protein>
<dbReference type="Pfam" id="PF00248">
    <property type="entry name" value="Aldo_ket_red"/>
    <property type="match status" value="1"/>
</dbReference>
<dbReference type="PANTHER" id="PTHR43625">
    <property type="entry name" value="AFLATOXIN B1 ALDEHYDE REDUCTASE"/>
    <property type="match status" value="1"/>
</dbReference>
<dbReference type="GeneID" id="25286089"/>
<evidence type="ECO:0000256" key="1">
    <source>
        <dbReference type="ARBA" id="ARBA00023002"/>
    </source>
</evidence>
<keyword evidence="4" id="KW-1185">Reference proteome</keyword>